<sequence length="249" mass="29543">MHSWFRNRQRRKLLASPFPRPWQELLHDRVWQYQQLQLEQRDKLHNCVRIIVAEVNWIGLDGHFVNDEMKVTIAGHASLMLLGFKNDFMDDVRTIQVCRQEFDDNREFDPIYATETKAGRAHADGTTILSWHHVLSANYYGDYNIVIHELAHHFDRRDGQMHATLNFQDANDQQRWDRVVAEEYADLCDAAASGRWTLLRHYGAKNRSEFFAVATECYFESPDRLKRSHAELYDLLRKFYNLDTVEWLA</sequence>
<dbReference type="AlphaFoldDB" id="A0A517U6H6"/>
<name>A0A517U6H6_9BACT</name>
<evidence type="ECO:0000313" key="2">
    <source>
        <dbReference type="Proteomes" id="UP000317909"/>
    </source>
</evidence>
<evidence type="ECO:0000313" key="1">
    <source>
        <dbReference type="EMBL" id="QDT76236.1"/>
    </source>
</evidence>
<accession>A0A517U6H6</accession>
<dbReference type="InterPro" id="IPR042252">
    <property type="entry name" value="MtfA_N"/>
</dbReference>
<dbReference type="OrthoDB" id="9786424at2"/>
<dbReference type="InterPro" id="IPR024079">
    <property type="entry name" value="MetalloPept_cat_dom_sf"/>
</dbReference>
<dbReference type="CDD" id="cd20169">
    <property type="entry name" value="Peptidase_M90_mtfA"/>
    <property type="match status" value="1"/>
</dbReference>
<dbReference type="Pfam" id="PF06167">
    <property type="entry name" value="Peptidase_M90"/>
    <property type="match status" value="1"/>
</dbReference>
<dbReference type="InterPro" id="IPR010384">
    <property type="entry name" value="MtfA_fam"/>
</dbReference>
<dbReference type="GO" id="GO:0004177">
    <property type="term" value="F:aminopeptidase activity"/>
    <property type="evidence" value="ECO:0007669"/>
    <property type="project" value="TreeGrafter"/>
</dbReference>
<dbReference type="Gene3D" id="1.10.472.150">
    <property type="entry name" value="Glucose-regulated metallo-peptidase M90, N-terminal domain"/>
    <property type="match status" value="1"/>
</dbReference>
<dbReference type="Proteomes" id="UP000317909">
    <property type="component" value="Chromosome"/>
</dbReference>
<dbReference type="PANTHER" id="PTHR30164:SF2">
    <property type="entry name" value="PROTEIN MTFA"/>
    <property type="match status" value="1"/>
</dbReference>
<dbReference type="RefSeq" id="WP_145436049.1">
    <property type="nucleotide sequence ID" value="NZ_CP036339.1"/>
</dbReference>
<dbReference type="Gene3D" id="3.40.390.10">
    <property type="entry name" value="Collagenase (Catalytic Domain)"/>
    <property type="match status" value="1"/>
</dbReference>
<keyword evidence="2" id="KW-1185">Reference proteome</keyword>
<proteinExistence type="predicted"/>
<dbReference type="SUPFAM" id="SSF55486">
    <property type="entry name" value="Metalloproteases ('zincins'), catalytic domain"/>
    <property type="match status" value="1"/>
</dbReference>
<protein>
    <submittedName>
        <fullName evidence="1">Protein MtfA</fullName>
    </submittedName>
</protein>
<dbReference type="KEGG" id="llh:I41_54860"/>
<reference evidence="1 2" key="1">
    <citation type="submission" date="2019-02" db="EMBL/GenBank/DDBJ databases">
        <title>Deep-cultivation of Planctomycetes and their phenomic and genomic characterization uncovers novel biology.</title>
        <authorList>
            <person name="Wiegand S."/>
            <person name="Jogler M."/>
            <person name="Boedeker C."/>
            <person name="Pinto D."/>
            <person name="Vollmers J."/>
            <person name="Rivas-Marin E."/>
            <person name="Kohn T."/>
            <person name="Peeters S.H."/>
            <person name="Heuer A."/>
            <person name="Rast P."/>
            <person name="Oberbeckmann S."/>
            <person name="Bunk B."/>
            <person name="Jeske O."/>
            <person name="Meyerdierks A."/>
            <person name="Storesund J.E."/>
            <person name="Kallscheuer N."/>
            <person name="Luecker S."/>
            <person name="Lage O.M."/>
            <person name="Pohl T."/>
            <person name="Merkel B.J."/>
            <person name="Hornburger P."/>
            <person name="Mueller R.-W."/>
            <person name="Bruemmer F."/>
            <person name="Labrenz M."/>
            <person name="Spormann A.M."/>
            <person name="Op den Camp H."/>
            <person name="Overmann J."/>
            <person name="Amann R."/>
            <person name="Jetten M.S.M."/>
            <person name="Mascher T."/>
            <person name="Medema M.H."/>
            <person name="Devos D.P."/>
            <person name="Kaster A.-K."/>
            <person name="Ovreas L."/>
            <person name="Rohde M."/>
            <person name="Galperin M.Y."/>
            <person name="Jogler C."/>
        </authorList>
    </citation>
    <scope>NUCLEOTIDE SEQUENCE [LARGE SCALE GENOMIC DNA]</scope>
    <source>
        <strain evidence="1 2">I41</strain>
    </source>
</reference>
<dbReference type="PANTHER" id="PTHR30164">
    <property type="entry name" value="MTFA PEPTIDASE"/>
    <property type="match status" value="1"/>
</dbReference>
<dbReference type="GO" id="GO:0005829">
    <property type="term" value="C:cytosol"/>
    <property type="evidence" value="ECO:0007669"/>
    <property type="project" value="TreeGrafter"/>
</dbReference>
<dbReference type="EMBL" id="CP036339">
    <property type="protein sequence ID" value="QDT76236.1"/>
    <property type="molecule type" value="Genomic_DNA"/>
</dbReference>
<organism evidence="1 2">
    <name type="scientific">Lacipirellula limnantheis</name>
    <dbReference type="NCBI Taxonomy" id="2528024"/>
    <lineage>
        <taxon>Bacteria</taxon>
        <taxon>Pseudomonadati</taxon>
        <taxon>Planctomycetota</taxon>
        <taxon>Planctomycetia</taxon>
        <taxon>Pirellulales</taxon>
        <taxon>Lacipirellulaceae</taxon>
        <taxon>Lacipirellula</taxon>
    </lineage>
</organism>
<gene>
    <name evidence="1" type="primary">mtfA_2</name>
    <name evidence="1" type="ORF">I41_54860</name>
</gene>
<dbReference type="GO" id="GO:0008237">
    <property type="term" value="F:metallopeptidase activity"/>
    <property type="evidence" value="ECO:0007669"/>
    <property type="project" value="InterPro"/>
</dbReference>